<feature type="transmembrane region" description="Helical" evidence="1">
    <location>
        <begin position="6"/>
        <end position="23"/>
    </location>
</feature>
<dbReference type="AlphaFoldDB" id="A0A1V4J0B2"/>
<evidence type="ECO:0000256" key="1">
    <source>
        <dbReference type="SAM" id="Phobius"/>
    </source>
</evidence>
<keyword evidence="1" id="KW-0472">Membrane</keyword>
<keyword evidence="3" id="KW-1185">Reference proteome</keyword>
<protein>
    <submittedName>
        <fullName evidence="2">Uncharacterized protein</fullName>
    </submittedName>
</protein>
<evidence type="ECO:0000313" key="2">
    <source>
        <dbReference type="EMBL" id="OPJ65593.1"/>
    </source>
</evidence>
<name>A0A1V4J0B2_9CLOT</name>
<reference evidence="2 3" key="1">
    <citation type="submission" date="2017-03" db="EMBL/GenBank/DDBJ databases">
        <title>Genome sequence of Clostridium chromiireducens DSM 23318.</title>
        <authorList>
            <person name="Poehlein A."/>
            <person name="Daniel R."/>
        </authorList>
    </citation>
    <scope>NUCLEOTIDE SEQUENCE [LARGE SCALE GENOMIC DNA]</scope>
    <source>
        <strain evidence="2 3">DSM 23318</strain>
    </source>
</reference>
<accession>A0A1V4J0B2</accession>
<evidence type="ECO:0000313" key="3">
    <source>
        <dbReference type="Proteomes" id="UP000191056"/>
    </source>
</evidence>
<dbReference type="Proteomes" id="UP000191056">
    <property type="component" value="Unassembled WGS sequence"/>
</dbReference>
<comment type="caution">
    <text evidence="2">The sequence shown here is derived from an EMBL/GenBank/DDBJ whole genome shotgun (WGS) entry which is preliminary data.</text>
</comment>
<sequence>MNGILILFIILIFIIVYWVRQMYEIRRRLVRLIQENAVIWQLIKEQENK</sequence>
<dbReference type="EMBL" id="MZGT01000006">
    <property type="protein sequence ID" value="OPJ65593.1"/>
    <property type="molecule type" value="Genomic_DNA"/>
</dbReference>
<organism evidence="2 3">
    <name type="scientific">Clostridium chromiireducens</name>
    <dbReference type="NCBI Taxonomy" id="225345"/>
    <lineage>
        <taxon>Bacteria</taxon>
        <taxon>Bacillati</taxon>
        <taxon>Bacillota</taxon>
        <taxon>Clostridia</taxon>
        <taxon>Eubacteriales</taxon>
        <taxon>Clostridiaceae</taxon>
        <taxon>Clostridium</taxon>
    </lineage>
</organism>
<proteinExistence type="predicted"/>
<keyword evidence="1" id="KW-0812">Transmembrane</keyword>
<dbReference type="STRING" id="225345.CLCHR_05770"/>
<gene>
    <name evidence="2" type="ORF">CLCHR_05770</name>
</gene>
<keyword evidence="1" id="KW-1133">Transmembrane helix</keyword>